<dbReference type="InterPro" id="IPR025051">
    <property type="entry name" value="DUF3990"/>
</dbReference>
<evidence type="ECO:0000313" key="1">
    <source>
        <dbReference type="EMBL" id="TYC85962.1"/>
    </source>
</evidence>
<dbReference type="Proteomes" id="UP000322619">
    <property type="component" value="Unassembled WGS sequence"/>
</dbReference>
<sequence length="153" mass="17748">MGKMTVYHGGDTIIENPKIIKGKNTKDFGYGFYCTIIREQAERWAKRYDRPVVSVYTVRMNTGLNILEFREMTDAWLDFIIDCRNGAAHNYDIVIGAMANDQIYNYIADYVDGIITRNQFWSLARFKYPTHQINFCSNEALKCLEFVSAEEVS</sequence>
<proteinExistence type="predicted"/>
<organism evidence="1 2">
    <name type="scientific">Acetobacterium wieringae</name>
    <dbReference type="NCBI Taxonomy" id="52694"/>
    <lineage>
        <taxon>Bacteria</taxon>
        <taxon>Bacillati</taxon>
        <taxon>Bacillota</taxon>
        <taxon>Clostridia</taxon>
        <taxon>Eubacteriales</taxon>
        <taxon>Eubacteriaceae</taxon>
        <taxon>Acetobacterium</taxon>
    </lineage>
</organism>
<dbReference type="EMBL" id="VSLA01000013">
    <property type="protein sequence ID" value="TYC85962.1"/>
    <property type="molecule type" value="Genomic_DNA"/>
</dbReference>
<accession>A0A5D0WNL5</accession>
<evidence type="ECO:0000313" key="2">
    <source>
        <dbReference type="Proteomes" id="UP000322619"/>
    </source>
</evidence>
<comment type="caution">
    <text evidence="1">The sequence shown here is derived from an EMBL/GenBank/DDBJ whole genome shotgun (WGS) entry which is preliminary data.</text>
</comment>
<protein>
    <submittedName>
        <fullName evidence="1">DUF3990 domain-containing protein</fullName>
    </submittedName>
</protein>
<reference evidence="1 2" key="1">
    <citation type="submission" date="2019-08" db="EMBL/GenBank/DDBJ databases">
        <title>Isolation and enrichment of carboxydotrophic bacteria from anaerobic sludge for the production of bio-based chemicals from syngas.</title>
        <authorList>
            <person name="Antares A.L."/>
            <person name="Moreira J."/>
            <person name="Diender M."/>
            <person name="Parshina S.N."/>
            <person name="Stams A.J.M."/>
            <person name="Alves M."/>
            <person name="Alves J.I."/>
            <person name="Sousa D.Z."/>
        </authorList>
    </citation>
    <scope>NUCLEOTIDE SEQUENCE [LARGE SCALE GENOMIC DNA]</scope>
    <source>
        <strain evidence="1 2">JM</strain>
    </source>
</reference>
<name>A0A5D0WNL5_9FIRM</name>
<dbReference type="AlphaFoldDB" id="A0A5D0WNL5"/>
<dbReference type="RefSeq" id="WP_148637506.1">
    <property type="nucleotide sequence ID" value="NZ_VSLA01000013.1"/>
</dbReference>
<gene>
    <name evidence="1" type="ORF">FXB42_08890</name>
</gene>
<dbReference type="Pfam" id="PF13151">
    <property type="entry name" value="DUF3990"/>
    <property type="match status" value="1"/>
</dbReference>